<dbReference type="Proteomes" id="UP000235023">
    <property type="component" value="Unassembled WGS sequence"/>
</dbReference>
<evidence type="ECO:0000256" key="1">
    <source>
        <dbReference type="ARBA" id="ARBA00023186"/>
    </source>
</evidence>
<dbReference type="CDD" id="cd06257">
    <property type="entry name" value="DnaJ"/>
    <property type="match status" value="1"/>
</dbReference>
<protein>
    <recommendedName>
        <fullName evidence="3">J domain-containing protein</fullName>
    </recommendedName>
</protein>
<accession>A0A2J5HLP6</accession>
<feature type="compositionally biased region" description="Basic and acidic residues" evidence="2">
    <location>
        <begin position="146"/>
        <end position="170"/>
    </location>
</feature>
<dbReference type="InterPro" id="IPR001623">
    <property type="entry name" value="DnaJ_domain"/>
</dbReference>
<feature type="region of interest" description="Disordered" evidence="2">
    <location>
        <begin position="350"/>
        <end position="383"/>
    </location>
</feature>
<dbReference type="Gene3D" id="1.10.287.110">
    <property type="entry name" value="DnaJ domain"/>
    <property type="match status" value="1"/>
</dbReference>
<dbReference type="PANTHER" id="PTHR44360:SF1">
    <property type="entry name" value="DNAJ HOMOLOG SUBFAMILY B MEMBER 9"/>
    <property type="match status" value="1"/>
</dbReference>
<dbReference type="PRINTS" id="PR00625">
    <property type="entry name" value="JDOMAIN"/>
</dbReference>
<dbReference type="EMBL" id="KZ559583">
    <property type="protein sequence ID" value="PLN78098.1"/>
    <property type="molecule type" value="Genomic_DNA"/>
</dbReference>
<feature type="domain" description="J" evidence="3">
    <location>
        <begin position="8"/>
        <end position="73"/>
    </location>
</feature>
<dbReference type="SUPFAM" id="SSF46565">
    <property type="entry name" value="Chaperone J-domain"/>
    <property type="match status" value="1"/>
</dbReference>
<dbReference type="GO" id="GO:0051787">
    <property type="term" value="F:misfolded protein binding"/>
    <property type="evidence" value="ECO:0007669"/>
    <property type="project" value="TreeGrafter"/>
</dbReference>
<feature type="region of interest" description="Disordered" evidence="2">
    <location>
        <begin position="146"/>
        <end position="193"/>
    </location>
</feature>
<dbReference type="PANTHER" id="PTHR44360">
    <property type="entry name" value="DNAJ HOMOLOG SUBFAMILY B MEMBER 9"/>
    <property type="match status" value="1"/>
</dbReference>
<gene>
    <name evidence="4" type="ORF">BDW42DRAFT_196138</name>
</gene>
<feature type="compositionally biased region" description="Basic and acidic residues" evidence="2">
    <location>
        <begin position="241"/>
        <end position="255"/>
    </location>
</feature>
<dbReference type="InterPro" id="IPR036869">
    <property type="entry name" value="J_dom_sf"/>
</dbReference>
<feature type="compositionally biased region" description="Acidic residues" evidence="2">
    <location>
        <begin position="223"/>
        <end position="240"/>
    </location>
</feature>
<dbReference type="SMART" id="SM00271">
    <property type="entry name" value="DnaJ"/>
    <property type="match status" value="1"/>
</dbReference>
<evidence type="ECO:0000259" key="3">
    <source>
        <dbReference type="PROSITE" id="PS50076"/>
    </source>
</evidence>
<dbReference type="OrthoDB" id="442087at2759"/>
<feature type="compositionally biased region" description="Basic and acidic residues" evidence="2">
    <location>
        <begin position="264"/>
        <end position="277"/>
    </location>
</feature>
<proteinExistence type="predicted"/>
<keyword evidence="1" id="KW-0143">Chaperone</keyword>
<evidence type="ECO:0000313" key="5">
    <source>
        <dbReference type="Proteomes" id="UP000235023"/>
    </source>
</evidence>
<dbReference type="Pfam" id="PF00226">
    <property type="entry name" value="DnaJ"/>
    <property type="match status" value="1"/>
</dbReference>
<feature type="region of interest" description="Disordered" evidence="2">
    <location>
        <begin position="212"/>
        <end position="334"/>
    </location>
</feature>
<dbReference type="GO" id="GO:0051087">
    <property type="term" value="F:protein-folding chaperone binding"/>
    <property type="evidence" value="ECO:0007669"/>
    <property type="project" value="TreeGrafter"/>
</dbReference>
<feature type="compositionally biased region" description="Polar residues" evidence="2">
    <location>
        <begin position="281"/>
        <end position="298"/>
    </location>
</feature>
<name>A0A2J5HLP6_9EURO</name>
<reference evidence="5" key="1">
    <citation type="submission" date="2017-12" db="EMBL/GenBank/DDBJ databases">
        <authorList>
            <consortium name="DOE Joint Genome Institute"/>
            <person name="Mondo S.J."/>
            <person name="Kjaerbolling I."/>
            <person name="Vesth T.C."/>
            <person name="Frisvad J.C."/>
            <person name="Nybo J.L."/>
            <person name="Theobald S."/>
            <person name="Kuo A."/>
            <person name="Bowyer P."/>
            <person name="Matsuda Y."/>
            <person name="Lyhne E.K."/>
            <person name="Kogle M.E."/>
            <person name="Clum A."/>
            <person name="Lipzen A."/>
            <person name="Salamov A."/>
            <person name="Ngan C.Y."/>
            <person name="Daum C."/>
            <person name="Chiniquy J."/>
            <person name="Barry K."/>
            <person name="LaButti K."/>
            <person name="Haridas S."/>
            <person name="Simmons B.A."/>
            <person name="Magnuson J.K."/>
            <person name="Mortensen U.H."/>
            <person name="Larsen T.O."/>
            <person name="Grigoriev I.V."/>
            <person name="Baker S.E."/>
            <person name="Andersen M.R."/>
            <person name="Nordberg H.P."/>
            <person name="Cantor M.N."/>
            <person name="Hua S.X."/>
        </authorList>
    </citation>
    <scope>NUCLEOTIDE SEQUENCE [LARGE SCALE GENOMIC DNA]</scope>
    <source>
        <strain evidence="5">IBT 19404</strain>
    </source>
</reference>
<evidence type="ECO:0000313" key="4">
    <source>
        <dbReference type="EMBL" id="PLN78098.1"/>
    </source>
</evidence>
<dbReference type="InterPro" id="IPR051948">
    <property type="entry name" value="Hsp70_co-chaperone_J-domain"/>
</dbReference>
<dbReference type="PROSITE" id="PS50076">
    <property type="entry name" value="DNAJ_2"/>
    <property type="match status" value="1"/>
</dbReference>
<sequence>MTSITVVNYYEVLGISNDATTKDINSAYKRLALKHHPDKTGGSSESIDEFRKIQQAVETLRDPKRRITHDERLARQKKLDDHVLFSSTYHGWRPQNPFWYNMRNSNARYMYSYANSVHMDPLSSESREERERCEADVRFGEEIRREQEEMERREQEEAERREEMERERRAGSARFGSANFGGYEEGGWREQNEEGYTQMEEEFYYGRWDGEEDEQHSQGYAEWDGEDEQGEDQQFEEDDDTLLHDNGSDQKHDCEVMEEGVNLAEDKNADEEIKPDEACDVSSNPMIPSQQSQEQNPATDDYTFHETPFYEESDEFDEPEGKSTTGGIPLSETDKDSTVFYDCHSDQDSFTDAHSQIPSSFSSCQSSTPQPPGSEIPPEVNHPSIAPFITHFNAKLNHSSGHYTQEDMQVELQGIVMETFCGWLEGVRQTFSLAKPLSTDESQDRCLHLGPWEKEFEHAECEACHRWMPIYTLTCPGCGCKACVGCKFQGYDNDK</sequence>
<dbReference type="GO" id="GO:0036503">
    <property type="term" value="P:ERAD pathway"/>
    <property type="evidence" value="ECO:0007669"/>
    <property type="project" value="TreeGrafter"/>
</dbReference>
<dbReference type="GO" id="GO:0005783">
    <property type="term" value="C:endoplasmic reticulum"/>
    <property type="evidence" value="ECO:0007669"/>
    <property type="project" value="TreeGrafter"/>
</dbReference>
<evidence type="ECO:0000256" key="2">
    <source>
        <dbReference type="SAM" id="MobiDB-lite"/>
    </source>
</evidence>
<dbReference type="AlphaFoldDB" id="A0A2J5HLP6"/>
<organism evidence="4 5">
    <name type="scientific">Aspergillus taichungensis</name>
    <dbReference type="NCBI Taxonomy" id="482145"/>
    <lineage>
        <taxon>Eukaryota</taxon>
        <taxon>Fungi</taxon>
        <taxon>Dikarya</taxon>
        <taxon>Ascomycota</taxon>
        <taxon>Pezizomycotina</taxon>
        <taxon>Eurotiomycetes</taxon>
        <taxon>Eurotiomycetidae</taxon>
        <taxon>Eurotiales</taxon>
        <taxon>Aspergillaceae</taxon>
        <taxon>Aspergillus</taxon>
        <taxon>Aspergillus subgen. Circumdati</taxon>
    </lineage>
</organism>
<feature type="compositionally biased region" description="Acidic residues" evidence="2">
    <location>
        <begin position="309"/>
        <end position="318"/>
    </location>
</feature>
<keyword evidence="5" id="KW-1185">Reference proteome</keyword>
<feature type="compositionally biased region" description="Low complexity" evidence="2">
    <location>
        <begin position="355"/>
        <end position="368"/>
    </location>
</feature>